<reference evidence="1 2" key="1">
    <citation type="submission" date="2021-06" db="EMBL/GenBank/DDBJ databases">
        <title>Caerostris extrusa draft genome.</title>
        <authorList>
            <person name="Kono N."/>
            <person name="Arakawa K."/>
        </authorList>
    </citation>
    <scope>NUCLEOTIDE SEQUENCE [LARGE SCALE GENOMIC DNA]</scope>
</reference>
<dbReference type="AlphaFoldDB" id="A0AAV4TQV8"/>
<accession>A0AAV4TQV8</accession>
<gene>
    <name evidence="1" type="ORF">CEXT_259911</name>
</gene>
<dbReference type="Proteomes" id="UP001054945">
    <property type="component" value="Unassembled WGS sequence"/>
</dbReference>
<sequence>MIKIKCNDNTNKKTTLFLKFYNDSSYIALFTLNKQTPEGKLPDDTRANVSWRHNRVSFCFVLTPDQSAIILPVVSMFRVAMLIPAKNPSKTFTPKPKLAQVVPPELLNSSSKSDPKWHFLQVPGAQNDPEPIDPEMSYTFWKCGWGPLSVQPQ</sequence>
<proteinExistence type="predicted"/>
<evidence type="ECO:0000313" key="2">
    <source>
        <dbReference type="Proteomes" id="UP001054945"/>
    </source>
</evidence>
<evidence type="ECO:0000313" key="1">
    <source>
        <dbReference type="EMBL" id="GIY48439.1"/>
    </source>
</evidence>
<protein>
    <submittedName>
        <fullName evidence="1">Uncharacterized protein</fullName>
    </submittedName>
</protein>
<dbReference type="EMBL" id="BPLR01011714">
    <property type="protein sequence ID" value="GIY48439.1"/>
    <property type="molecule type" value="Genomic_DNA"/>
</dbReference>
<keyword evidence="2" id="KW-1185">Reference proteome</keyword>
<organism evidence="1 2">
    <name type="scientific">Caerostris extrusa</name>
    <name type="common">Bark spider</name>
    <name type="synonym">Caerostris bankana</name>
    <dbReference type="NCBI Taxonomy" id="172846"/>
    <lineage>
        <taxon>Eukaryota</taxon>
        <taxon>Metazoa</taxon>
        <taxon>Ecdysozoa</taxon>
        <taxon>Arthropoda</taxon>
        <taxon>Chelicerata</taxon>
        <taxon>Arachnida</taxon>
        <taxon>Araneae</taxon>
        <taxon>Araneomorphae</taxon>
        <taxon>Entelegynae</taxon>
        <taxon>Araneoidea</taxon>
        <taxon>Araneidae</taxon>
        <taxon>Caerostris</taxon>
    </lineage>
</organism>
<name>A0AAV4TQV8_CAEEX</name>
<comment type="caution">
    <text evidence="1">The sequence shown here is derived from an EMBL/GenBank/DDBJ whole genome shotgun (WGS) entry which is preliminary data.</text>
</comment>